<evidence type="ECO:0000256" key="11">
    <source>
        <dbReference type="ARBA" id="ARBA00022989"/>
    </source>
</evidence>
<reference evidence="21" key="2">
    <citation type="submission" date="2025-08" db="UniProtKB">
        <authorList>
            <consortium name="Ensembl"/>
        </authorList>
    </citation>
    <scope>IDENTIFICATION</scope>
    <source>
        <strain evidence="21">Thoroughbred</strain>
    </source>
</reference>
<keyword evidence="8" id="KW-0378">Hydrolase</keyword>
<dbReference type="SMART" id="SM00331">
    <property type="entry name" value="PP2C_SIG"/>
    <property type="match status" value="1"/>
</dbReference>
<gene>
    <name evidence="21" type="primary">PPM1L</name>
</gene>
<evidence type="ECO:0000256" key="5">
    <source>
        <dbReference type="ARBA" id="ARBA00013081"/>
    </source>
</evidence>
<evidence type="ECO:0000256" key="7">
    <source>
        <dbReference type="ARBA" id="ARBA00022723"/>
    </source>
</evidence>
<evidence type="ECO:0000313" key="21">
    <source>
        <dbReference type="Ensembl" id="ENSECAP00000066813.1"/>
    </source>
</evidence>
<reference evidence="21" key="3">
    <citation type="submission" date="2025-09" db="UniProtKB">
        <authorList>
            <consortium name="Ensembl"/>
        </authorList>
    </citation>
    <scope>IDENTIFICATION</scope>
    <source>
        <strain evidence="21">Thoroughbred</strain>
    </source>
</reference>
<dbReference type="InterPro" id="IPR015655">
    <property type="entry name" value="PP2C"/>
</dbReference>
<evidence type="ECO:0000256" key="15">
    <source>
        <dbReference type="ARBA" id="ARBA00048336"/>
    </source>
</evidence>
<keyword evidence="13" id="KW-0464">Manganese</keyword>
<dbReference type="SMART" id="SM00332">
    <property type="entry name" value="PP2Cc"/>
    <property type="match status" value="1"/>
</dbReference>
<evidence type="ECO:0000256" key="8">
    <source>
        <dbReference type="ARBA" id="ARBA00022801"/>
    </source>
</evidence>
<dbReference type="Pfam" id="PF00481">
    <property type="entry name" value="PP2C"/>
    <property type="match status" value="1"/>
</dbReference>
<dbReference type="GO" id="GO:0016020">
    <property type="term" value="C:membrane"/>
    <property type="evidence" value="ECO:0007669"/>
    <property type="project" value="UniProtKB-SubCell"/>
</dbReference>
<evidence type="ECO:0000313" key="22">
    <source>
        <dbReference type="Proteomes" id="UP000002281"/>
    </source>
</evidence>
<evidence type="ECO:0000256" key="3">
    <source>
        <dbReference type="ARBA" id="ARBA00004479"/>
    </source>
</evidence>
<dbReference type="PANTHER" id="PTHR47992">
    <property type="entry name" value="PROTEIN PHOSPHATASE"/>
    <property type="match status" value="1"/>
</dbReference>
<comment type="cofactor">
    <cofactor evidence="2">
        <name>Mg(2+)</name>
        <dbReference type="ChEBI" id="CHEBI:18420"/>
    </cofactor>
</comment>
<dbReference type="SMR" id="A0A9L0RY61"/>
<evidence type="ECO:0000256" key="12">
    <source>
        <dbReference type="ARBA" id="ARBA00023136"/>
    </source>
</evidence>
<keyword evidence="6" id="KW-0812">Transmembrane</keyword>
<dbReference type="SUPFAM" id="SSF81606">
    <property type="entry name" value="PP2C-like"/>
    <property type="match status" value="1"/>
</dbReference>
<comment type="subcellular location">
    <subcellularLocation>
        <location evidence="3">Membrane</location>
        <topology evidence="3">Single-pass type I membrane protein</topology>
    </subcellularLocation>
</comment>
<comment type="catalytic activity">
    <reaction evidence="14">
        <text>O-phospho-L-seryl-[protein] + H2O = L-seryl-[protein] + phosphate</text>
        <dbReference type="Rhea" id="RHEA:20629"/>
        <dbReference type="Rhea" id="RHEA-COMP:9863"/>
        <dbReference type="Rhea" id="RHEA-COMP:11604"/>
        <dbReference type="ChEBI" id="CHEBI:15377"/>
        <dbReference type="ChEBI" id="CHEBI:29999"/>
        <dbReference type="ChEBI" id="CHEBI:43474"/>
        <dbReference type="ChEBI" id="CHEBI:83421"/>
        <dbReference type="EC" id="3.1.3.16"/>
    </reaction>
</comment>
<evidence type="ECO:0000256" key="1">
    <source>
        <dbReference type="ARBA" id="ARBA00001936"/>
    </source>
</evidence>
<evidence type="ECO:0000256" key="4">
    <source>
        <dbReference type="ARBA" id="ARBA00006702"/>
    </source>
</evidence>
<name>A0A9L0RY61_HORSE</name>
<keyword evidence="11" id="KW-1133">Transmembrane helix</keyword>
<dbReference type="Ensembl" id="ENSECAT00000142891.1">
    <property type="protein sequence ID" value="ENSECAP00000066813.1"/>
    <property type="gene ID" value="ENSECAG00000020721.4"/>
</dbReference>
<accession>A0A9L0RY61</accession>
<sequence length="400" mass="44374">MDSKVDLGKLPFGLCRLLPDQHLHSHSLQGQGNLVCSKNMTSFSLLSSCGTNFEGSPLSHEYLAIIPELPFPKIQLFSYAGFAELISHPSCPVCLPRCQSLLLTQRVPDRTLEPDPAPYCEISANSAIDTGLRINPFALGTFRSSLEACVRSQPTLRSEAVALCSNSGVCVVGTAAEYVKSRLPEALKQHLQDYEKDKENSVLSYQTILEQQILSIDREMLEKLTVSYDEAGTTCLIALLSDKDLTVANVGDSRGVLCDKDGNAIPLSHDHKPYQLKERKRIKRAGGFISFNGSWRVQGILAMSRSLGDYPLKNLNVVIPDPDILTFDLDKLQPEFMILASDGLWDAFSNEEAVRFIKERLDEPHFGAKSIVLQSFYRGCPDNITVMVVKFRNSSKTEEQ</sequence>
<keyword evidence="9" id="KW-0460">Magnesium</keyword>
<evidence type="ECO:0000256" key="17">
    <source>
        <dbReference type="ARBA" id="ARBA00070219"/>
    </source>
</evidence>
<evidence type="ECO:0000256" key="10">
    <source>
        <dbReference type="ARBA" id="ARBA00022912"/>
    </source>
</evidence>
<protein>
    <recommendedName>
        <fullName evidence="17">Protein phosphatase 1L</fullName>
        <ecNumber evidence="5">3.1.3.16</ecNumber>
    </recommendedName>
    <alternativeName>
        <fullName evidence="18">Protein phosphatase 1-like</fullName>
    </alternativeName>
    <alternativeName>
        <fullName evidence="19">Protein phosphatase 2C isoform epsilon</fullName>
    </alternativeName>
</protein>
<dbReference type="EC" id="3.1.3.16" evidence="5"/>
<dbReference type="Gene3D" id="3.60.40.10">
    <property type="entry name" value="PPM-type phosphatase domain"/>
    <property type="match status" value="1"/>
</dbReference>
<evidence type="ECO:0000256" key="9">
    <source>
        <dbReference type="ARBA" id="ARBA00022842"/>
    </source>
</evidence>
<dbReference type="CDD" id="cd00143">
    <property type="entry name" value="PP2Cc"/>
    <property type="match status" value="1"/>
</dbReference>
<evidence type="ECO:0000256" key="14">
    <source>
        <dbReference type="ARBA" id="ARBA00047761"/>
    </source>
</evidence>
<dbReference type="GO" id="GO:0046872">
    <property type="term" value="F:metal ion binding"/>
    <property type="evidence" value="ECO:0007669"/>
    <property type="project" value="UniProtKB-KW"/>
</dbReference>
<evidence type="ECO:0000256" key="19">
    <source>
        <dbReference type="ARBA" id="ARBA00081433"/>
    </source>
</evidence>
<comment type="catalytic activity">
    <reaction evidence="15">
        <text>O-phospho-L-threonyl-[protein] + H2O = L-threonyl-[protein] + phosphate</text>
        <dbReference type="Rhea" id="RHEA:47004"/>
        <dbReference type="Rhea" id="RHEA-COMP:11060"/>
        <dbReference type="Rhea" id="RHEA-COMP:11605"/>
        <dbReference type="ChEBI" id="CHEBI:15377"/>
        <dbReference type="ChEBI" id="CHEBI:30013"/>
        <dbReference type="ChEBI" id="CHEBI:43474"/>
        <dbReference type="ChEBI" id="CHEBI:61977"/>
        <dbReference type="EC" id="3.1.3.16"/>
    </reaction>
</comment>
<evidence type="ECO:0000256" key="13">
    <source>
        <dbReference type="ARBA" id="ARBA00023211"/>
    </source>
</evidence>
<dbReference type="GO" id="GO:0004722">
    <property type="term" value="F:protein serine/threonine phosphatase activity"/>
    <property type="evidence" value="ECO:0007669"/>
    <property type="project" value="UniProtKB-EC"/>
</dbReference>
<proteinExistence type="inferred from homology"/>
<reference evidence="21 22" key="1">
    <citation type="journal article" date="2009" name="Science">
        <title>Genome sequence, comparative analysis, and population genetics of the domestic horse.</title>
        <authorList>
            <consortium name="Broad Institute Genome Sequencing Platform"/>
            <consortium name="Broad Institute Whole Genome Assembly Team"/>
            <person name="Wade C.M."/>
            <person name="Giulotto E."/>
            <person name="Sigurdsson S."/>
            <person name="Zoli M."/>
            <person name="Gnerre S."/>
            <person name="Imsland F."/>
            <person name="Lear T.L."/>
            <person name="Adelson D.L."/>
            <person name="Bailey E."/>
            <person name="Bellone R.R."/>
            <person name="Bloecker H."/>
            <person name="Distl O."/>
            <person name="Edgar R.C."/>
            <person name="Garber M."/>
            <person name="Leeb T."/>
            <person name="Mauceli E."/>
            <person name="MacLeod J.N."/>
            <person name="Penedo M.C.T."/>
            <person name="Raison J.M."/>
            <person name="Sharpe T."/>
            <person name="Vogel J."/>
            <person name="Andersson L."/>
            <person name="Antczak D.F."/>
            <person name="Biagi T."/>
            <person name="Binns M.M."/>
            <person name="Chowdhary B.P."/>
            <person name="Coleman S.J."/>
            <person name="Della Valle G."/>
            <person name="Fryc S."/>
            <person name="Guerin G."/>
            <person name="Hasegawa T."/>
            <person name="Hill E.W."/>
            <person name="Jurka J."/>
            <person name="Kiialainen A."/>
            <person name="Lindgren G."/>
            <person name="Liu J."/>
            <person name="Magnani E."/>
            <person name="Mickelson J.R."/>
            <person name="Murray J."/>
            <person name="Nergadze S.G."/>
            <person name="Onofrio R."/>
            <person name="Pedroni S."/>
            <person name="Piras M.F."/>
            <person name="Raudsepp T."/>
            <person name="Rocchi M."/>
            <person name="Roeed K.H."/>
            <person name="Ryder O.A."/>
            <person name="Searle S."/>
            <person name="Skow L."/>
            <person name="Swinburne J.E."/>
            <person name="Syvaenen A.C."/>
            <person name="Tozaki T."/>
            <person name="Valberg S.J."/>
            <person name="Vaudin M."/>
            <person name="White J.R."/>
            <person name="Zody M.C."/>
            <person name="Lander E.S."/>
            <person name="Lindblad-Toh K."/>
        </authorList>
    </citation>
    <scope>NUCLEOTIDE SEQUENCE [LARGE SCALE GENOMIC DNA]</scope>
    <source>
        <strain evidence="21 22">Thoroughbred</strain>
    </source>
</reference>
<organism evidence="21 22">
    <name type="scientific">Equus caballus</name>
    <name type="common">Horse</name>
    <dbReference type="NCBI Taxonomy" id="9796"/>
    <lineage>
        <taxon>Eukaryota</taxon>
        <taxon>Metazoa</taxon>
        <taxon>Chordata</taxon>
        <taxon>Craniata</taxon>
        <taxon>Vertebrata</taxon>
        <taxon>Euteleostomi</taxon>
        <taxon>Mammalia</taxon>
        <taxon>Eutheria</taxon>
        <taxon>Laurasiatheria</taxon>
        <taxon>Perissodactyla</taxon>
        <taxon>Equidae</taxon>
        <taxon>Equus</taxon>
    </lineage>
</organism>
<keyword evidence="10" id="KW-0904">Protein phosphatase</keyword>
<evidence type="ECO:0000256" key="6">
    <source>
        <dbReference type="ARBA" id="ARBA00022692"/>
    </source>
</evidence>
<comment type="cofactor">
    <cofactor evidence="1">
        <name>Mn(2+)</name>
        <dbReference type="ChEBI" id="CHEBI:29035"/>
    </cofactor>
</comment>
<comment type="similarity">
    <text evidence="4">Belongs to the PP2C family.</text>
</comment>
<evidence type="ECO:0000256" key="16">
    <source>
        <dbReference type="ARBA" id="ARBA00059697"/>
    </source>
</evidence>
<feature type="domain" description="PPM-type phosphatase" evidence="20">
    <location>
        <begin position="147"/>
        <end position="391"/>
    </location>
</feature>
<evidence type="ECO:0000259" key="20">
    <source>
        <dbReference type="PROSITE" id="PS51746"/>
    </source>
</evidence>
<dbReference type="GeneTree" id="ENSGT00940000157030"/>
<dbReference type="InterPro" id="IPR001932">
    <property type="entry name" value="PPM-type_phosphatase-like_dom"/>
</dbReference>
<dbReference type="Proteomes" id="UP000002281">
    <property type="component" value="Chromosome 19"/>
</dbReference>
<keyword evidence="7" id="KW-0479">Metal-binding</keyword>
<dbReference type="InterPro" id="IPR036457">
    <property type="entry name" value="PPM-type-like_dom_sf"/>
</dbReference>
<dbReference type="OrthoDB" id="343114at2759"/>
<keyword evidence="22" id="KW-1185">Reference proteome</keyword>
<keyword evidence="12" id="KW-0472">Membrane</keyword>
<dbReference type="AlphaFoldDB" id="A0A9L0RY61"/>
<dbReference type="FunFam" id="3.60.40.10:FF:000017">
    <property type="entry name" value="phosphatase 1L isoform X1"/>
    <property type="match status" value="1"/>
</dbReference>
<dbReference type="PROSITE" id="PS51746">
    <property type="entry name" value="PPM_2"/>
    <property type="match status" value="1"/>
</dbReference>
<evidence type="ECO:0000256" key="2">
    <source>
        <dbReference type="ARBA" id="ARBA00001946"/>
    </source>
</evidence>
<evidence type="ECO:0000256" key="18">
    <source>
        <dbReference type="ARBA" id="ARBA00076684"/>
    </source>
</evidence>
<comment type="function">
    <text evidence="16">Acts as a suppressor of the SAPK signaling pathways by associating with and dephosphorylating MAP3K7/TAK1 and MAP3K5, and by attenuating the association between MAP3K7/TAK1 and MAP2K4 or MAP2K6.</text>
</comment>